<proteinExistence type="predicted"/>
<dbReference type="InParanoid" id="A0A6C2YL22"/>
<dbReference type="RefSeq" id="WP_162657061.1">
    <property type="nucleotide sequence ID" value="NZ_LR593887.1"/>
</dbReference>
<feature type="signal peptide" evidence="1">
    <location>
        <begin position="1"/>
        <end position="29"/>
    </location>
</feature>
<protein>
    <recommendedName>
        <fullName evidence="4">HEAT repeat domain-containing protein</fullName>
    </recommendedName>
</protein>
<feature type="chain" id="PRO_5036172740" description="HEAT repeat domain-containing protein" evidence="1">
    <location>
        <begin position="30"/>
        <end position="387"/>
    </location>
</feature>
<accession>A0A6C2YL22</accession>
<dbReference type="EMBL" id="LR593887">
    <property type="protein sequence ID" value="VTR99528.1"/>
    <property type="molecule type" value="Genomic_DNA"/>
</dbReference>
<reference evidence="2" key="1">
    <citation type="submission" date="2019-04" db="EMBL/GenBank/DDBJ databases">
        <authorList>
            <consortium name="Science for Life Laboratories"/>
        </authorList>
    </citation>
    <scope>NUCLEOTIDE SEQUENCE</scope>
    <source>
        <strain evidence="2">MBLW1</strain>
    </source>
</reference>
<dbReference type="InterPro" id="IPR011989">
    <property type="entry name" value="ARM-like"/>
</dbReference>
<evidence type="ECO:0008006" key="4">
    <source>
        <dbReference type="Google" id="ProtNLM"/>
    </source>
</evidence>
<sequence>MRCTPQCFWTKRVGSWLFGLLLVVGTAHAEPPAPNPDQLVQQLGHPSFRMREEAGKSLQAMGLAARAALTSGCQHSDPEIRQRSNRILMQILERDLQKRVQAFLNDPQHQSPQGLPGIEIYQAAVGNAPKAVTLYAEMIRNHAALLDSVERSPEQVGKRYAAACQELFIRMKPSRLFDAPTVCEQAEVAALLVMGCHAQAADADVPYAQLSNLLRVPALAHALNPNSGDDGEPMRRLFTAWANKQTNPQLAPRLFLLAIDSQLTAMLPLARKQLDDPKACPRGKGQAILVLGKFGGPDDRPRLIRLLDDATVVHEVIVNDTRSSIELRDIALAMLIASDGDAIEQYPFDRVGRKALSYRDYYNYGFTGDAARQKAQTLWRNQHLPMK</sequence>
<evidence type="ECO:0000313" key="2">
    <source>
        <dbReference type="EMBL" id="VIP01813.1"/>
    </source>
</evidence>
<dbReference type="KEGG" id="tim:GMBLW1_21470"/>
<evidence type="ECO:0000256" key="1">
    <source>
        <dbReference type="SAM" id="SignalP"/>
    </source>
</evidence>
<evidence type="ECO:0000313" key="3">
    <source>
        <dbReference type="Proteomes" id="UP000464378"/>
    </source>
</evidence>
<organism evidence="2">
    <name type="scientific">Tuwongella immobilis</name>
    <dbReference type="NCBI Taxonomy" id="692036"/>
    <lineage>
        <taxon>Bacteria</taxon>
        <taxon>Pseudomonadati</taxon>
        <taxon>Planctomycetota</taxon>
        <taxon>Planctomycetia</taxon>
        <taxon>Gemmatales</taxon>
        <taxon>Gemmataceae</taxon>
        <taxon>Tuwongella</taxon>
    </lineage>
</organism>
<gene>
    <name evidence="2" type="ORF">GMBLW1_21470</name>
</gene>
<dbReference type="EMBL" id="LR586016">
    <property type="protein sequence ID" value="VIP01813.1"/>
    <property type="molecule type" value="Genomic_DNA"/>
</dbReference>
<dbReference type="Proteomes" id="UP000464378">
    <property type="component" value="Chromosome"/>
</dbReference>
<keyword evidence="3" id="KW-1185">Reference proteome</keyword>
<keyword evidence="1" id="KW-0732">Signal</keyword>
<dbReference type="AlphaFoldDB" id="A0A6C2YL22"/>
<dbReference type="Gene3D" id="1.25.10.10">
    <property type="entry name" value="Leucine-rich Repeat Variant"/>
    <property type="match status" value="1"/>
</dbReference>
<name>A0A6C2YL22_9BACT</name>